<dbReference type="PANTHER" id="PTHR45856">
    <property type="entry name" value="ALPHA/BETA-HYDROLASES SUPERFAMILY PROTEIN"/>
    <property type="match status" value="1"/>
</dbReference>
<dbReference type="RefSeq" id="WP_115826493.1">
    <property type="nucleotide sequence ID" value="NZ_QTUB01000001.1"/>
</dbReference>
<dbReference type="AlphaFoldDB" id="A0A3D9UDL2"/>
<name>A0A3D9UDL2_9GAMM</name>
<proteinExistence type="predicted"/>
<dbReference type="Gene3D" id="3.40.50.1820">
    <property type="entry name" value="alpha/beta hydrolase"/>
    <property type="match status" value="1"/>
</dbReference>
<evidence type="ECO:0000259" key="1">
    <source>
        <dbReference type="Pfam" id="PF01764"/>
    </source>
</evidence>
<dbReference type="GO" id="GO:0006629">
    <property type="term" value="P:lipid metabolic process"/>
    <property type="evidence" value="ECO:0007669"/>
    <property type="project" value="InterPro"/>
</dbReference>
<sequence length="306" mass="34524">MYNITLSKEAQLASLILYAADMNIQYYNNPTPPPDPRIEEDGWKLVGYISGNDLSFSVNPKTNQQFLIMLPVSVCYGYIAENKKTPKEYVIVIRGTDISNLFEALHDLVPVFTSPWADTPEQKVSMGFYSIYNSLKLTIVDPEYKSDLRDLRFSNAIAQFIGINTPYTILGHSLGATIAAYLMRDIPLLGDKHKACLFASPKPGNHEFVTYIDTHFSNYEVFNYKKDLVPHLPLHVPLILEYEPLSKVTLLKPPDGLNITDSLGCNHYLASYIAILDPNQFKHLILESKTPDSEKHKMLSSCISLT</sequence>
<protein>
    <submittedName>
        <fullName evidence="2">Lipase (Class 3)</fullName>
    </submittedName>
</protein>
<dbReference type="InterPro" id="IPR002921">
    <property type="entry name" value="Fungal_lipase-type"/>
</dbReference>
<dbReference type="SUPFAM" id="SSF53474">
    <property type="entry name" value="alpha/beta-Hydrolases"/>
    <property type="match status" value="1"/>
</dbReference>
<evidence type="ECO:0000313" key="2">
    <source>
        <dbReference type="EMBL" id="REF27356.1"/>
    </source>
</evidence>
<comment type="caution">
    <text evidence="2">The sequence shown here is derived from an EMBL/GenBank/DDBJ whole genome shotgun (WGS) entry which is preliminary data.</text>
</comment>
<feature type="domain" description="Fungal lipase-type" evidence="1">
    <location>
        <begin position="90"/>
        <end position="234"/>
    </location>
</feature>
<keyword evidence="3" id="KW-1185">Reference proteome</keyword>
<dbReference type="InterPro" id="IPR029058">
    <property type="entry name" value="AB_hydrolase_fold"/>
</dbReference>
<dbReference type="Pfam" id="PF01764">
    <property type="entry name" value="Lipase_3"/>
    <property type="match status" value="1"/>
</dbReference>
<evidence type="ECO:0000313" key="3">
    <source>
        <dbReference type="Proteomes" id="UP000256294"/>
    </source>
</evidence>
<dbReference type="CDD" id="cd00519">
    <property type="entry name" value="Lipase_3"/>
    <property type="match status" value="1"/>
</dbReference>
<reference evidence="2 3" key="1">
    <citation type="submission" date="2018-08" db="EMBL/GenBank/DDBJ databases">
        <title>Genomic Encyclopedia of Archaeal and Bacterial Type Strains, Phase II (KMG-II): from individual species to whole genera.</title>
        <authorList>
            <person name="Goeker M."/>
        </authorList>
    </citation>
    <scope>NUCLEOTIDE SEQUENCE [LARGE SCALE GENOMIC DNA]</scope>
    <source>
        <strain evidence="2 3">DSM 17905</strain>
    </source>
</reference>
<dbReference type="InterPro" id="IPR051218">
    <property type="entry name" value="Sec_MonoDiacylglyc_Lipase"/>
</dbReference>
<gene>
    <name evidence="2" type="ORF">BDD26_2127</name>
</gene>
<organism evidence="2 3">
    <name type="scientific">Xenorhabdus cabanillasii</name>
    <dbReference type="NCBI Taxonomy" id="351673"/>
    <lineage>
        <taxon>Bacteria</taxon>
        <taxon>Pseudomonadati</taxon>
        <taxon>Pseudomonadota</taxon>
        <taxon>Gammaproteobacteria</taxon>
        <taxon>Enterobacterales</taxon>
        <taxon>Morganellaceae</taxon>
        <taxon>Xenorhabdus</taxon>
    </lineage>
</organism>
<dbReference type="Proteomes" id="UP000256294">
    <property type="component" value="Unassembled WGS sequence"/>
</dbReference>
<dbReference type="PANTHER" id="PTHR45856:SF11">
    <property type="entry name" value="FUNGAL LIPASE-LIKE DOMAIN-CONTAINING PROTEIN"/>
    <property type="match status" value="1"/>
</dbReference>
<dbReference type="EMBL" id="QTUB01000001">
    <property type="protein sequence ID" value="REF27356.1"/>
    <property type="molecule type" value="Genomic_DNA"/>
</dbReference>
<accession>A0A3D9UDL2</accession>